<dbReference type="InterPro" id="IPR008979">
    <property type="entry name" value="Galactose-bd-like_sf"/>
</dbReference>
<dbReference type="InterPro" id="IPR006584">
    <property type="entry name" value="Cellulose-bd_IV"/>
</dbReference>
<feature type="active site" description="Proton donor" evidence="6">
    <location>
        <position position="203"/>
    </location>
</feature>
<dbReference type="SMART" id="SM00606">
    <property type="entry name" value="CBD_IV"/>
    <property type="match status" value="1"/>
</dbReference>
<evidence type="ECO:0000256" key="7">
    <source>
        <dbReference type="PIRSR" id="PIRSR606710-2"/>
    </source>
</evidence>
<evidence type="ECO:0000256" key="1">
    <source>
        <dbReference type="ARBA" id="ARBA00009865"/>
    </source>
</evidence>
<evidence type="ECO:0000259" key="10">
    <source>
        <dbReference type="PROSITE" id="PS51175"/>
    </source>
</evidence>
<dbReference type="SUPFAM" id="SSF49785">
    <property type="entry name" value="Galactose-binding domain-like"/>
    <property type="match status" value="1"/>
</dbReference>
<feature type="active site" description="Proton acceptor" evidence="6">
    <location>
        <position position="28"/>
    </location>
</feature>
<feature type="site" description="Important for catalytic activity, responsible for pKa modulation of the active site Glu and correct orientation of both the proton donor and substrate" evidence="7">
    <location>
        <position position="142"/>
    </location>
</feature>
<keyword evidence="3 8" id="KW-0378">Hydrolase</keyword>
<organism evidence="11 12">
    <name type="scientific">Stachybotrys elegans</name>
    <dbReference type="NCBI Taxonomy" id="80388"/>
    <lineage>
        <taxon>Eukaryota</taxon>
        <taxon>Fungi</taxon>
        <taxon>Dikarya</taxon>
        <taxon>Ascomycota</taxon>
        <taxon>Pezizomycotina</taxon>
        <taxon>Sordariomycetes</taxon>
        <taxon>Hypocreomycetidae</taxon>
        <taxon>Hypocreales</taxon>
        <taxon>Stachybotryaceae</taxon>
        <taxon>Stachybotrys</taxon>
    </lineage>
</organism>
<keyword evidence="2 9" id="KW-0732">Signal</keyword>
<dbReference type="Proteomes" id="UP000813444">
    <property type="component" value="Unassembled WGS sequence"/>
</dbReference>
<dbReference type="Gene3D" id="2.60.120.260">
    <property type="entry name" value="Galactose-binding domain-like"/>
    <property type="match status" value="1"/>
</dbReference>
<protein>
    <submittedName>
        <fullName evidence="11">Glycosyl hydrolase</fullName>
    </submittedName>
</protein>
<dbReference type="GO" id="GO:0004553">
    <property type="term" value="F:hydrolase activity, hydrolyzing O-glycosyl compounds"/>
    <property type="evidence" value="ECO:0007669"/>
    <property type="project" value="InterPro"/>
</dbReference>
<dbReference type="PROSITE" id="PS51175">
    <property type="entry name" value="CBM6"/>
    <property type="match status" value="1"/>
</dbReference>
<keyword evidence="4" id="KW-0119">Carbohydrate metabolism</keyword>
<dbReference type="EMBL" id="JAGPNK010000004">
    <property type="protein sequence ID" value="KAH7323204.1"/>
    <property type="molecule type" value="Genomic_DNA"/>
</dbReference>
<feature type="signal peptide" evidence="9">
    <location>
        <begin position="1"/>
        <end position="16"/>
    </location>
</feature>
<dbReference type="Gene3D" id="2.115.10.20">
    <property type="entry name" value="Glycosyl hydrolase domain, family 43"/>
    <property type="match status" value="1"/>
</dbReference>
<dbReference type="InterPro" id="IPR005084">
    <property type="entry name" value="CBM6"/>
</dbReference>
<comment type="caution">
    <text evidence="11">The sequence shown here is derived from an EMBL/GenBank/DDBJ whole genome shotgun (WGS) entry which is preliminary data.</text>
</comment>
<dbReference type="CDD" id="cd18618">
    <property type="entry name" value="GH43_Xsa43E-like"/>
    <property type="match status" value="1"/>
</dbReference>
<dbReference type="AlphaFoldDB" id="A0A8K0SY30"/>
<evidence type="ECO:0000256" key="4">
    <source>
        <dbReference type="ARBA" id="ARBA00023277"/>
    </source>
</evidence>
<evidence type="ECO:0000256" key="5">
    <source>
        <dbReference type="ARBA" id="ARBA00023295"/>
    </source>
</evidence>
<dbReference type="PANTHER" id="PTHR43772:SF2">
    <property type="entry name" value="PUTATIVE (AFU_ORTHOLOGUE AFUA_2G04480)-RELATED"/>
    <property type="match status" value="1"/>
</dbReference>
<dbReference type="GO" id="GO:0005975">
    <property type="term" value="P:carbohydrate metabolic process"/>
    <property type="evidence" value="ECO:0007669"/>
    <property type="project" value="InterPro"/>
</dbReference>
<evidence type="ECO:0000313" key="11">
    <source>
        <dbReference type="EMBL" id="KAH7323204.1"/>
    </source>
</evidence>
<dbReference type="InterPro" id="IPR052176">
    <property type="entry name" value="Glycosyl_Hydrlase_43_Enz"/>
</dbReference>
<keyword evidence="5 8" id="KW-0326">Glycosidase</keyword>
<feature type="domain" description="CBM6" evidence="10">
    <location>
        <begin position="318"/>
        <end position="441"/>
    </location>
</feature>
<keyword evidence="12" id="KW-1185">Reference proteome</keyword>
<gene>
    <name evidence="11" type="ORF">B0I35DRAFT_333647</name>
</gene>
<dbReference type="InterPro" id="IPR023296">
    <property type="entry name" value="Glyco_hydro_beta-prop_sf"/>
</dbReference>
<feature type="non-terminal residue" evidence="11">
    <location>
        <position position="441"/>
    </location>
</feature>
<evidence type="ECO:0000256" key="9">
    <source>
        <dbReference type="SAM" id="SignalP"/>
    </source>
</evidence>
<evidence type="ECO:0000313" key="12">
    <source>
        <dbReference type="Proteomes" id="UP000813444"/>
    </source>
</evidence>
<feature type="non-terminal residue" evidence="11">
    <location>
        <position position="1"/>
    </location>
</feature>
<proteinExistence type="inferred from homology"/>
<dbReference type="Pfam" id="PF04616">
    <property type="entry name" value="Glyco_hydro_43"/>
    <property type="match status" value="1"/>
</dbReference>
<dbReference type="PANTHER" id="PTHR43772">
    <property type="entry name" value="ENDO-1,4-BETA-XYLANASE"/>
    <property type="match status" value="1"/>
</dbReference>
<evidence type="ECO:0000256" key="2">
    <source>
        <dbReference type="ARBA" id="ARBA00022729"/>
    </source>
</evidence>
<evidence type="ECO:0000256" key="8">
    <source>
        <dbReference type="RuleBase" id="RU361187"/>
    </source>
</evidence>
<evidence type="ECO:0000256" key="3">
    <source>
        <dbReference type="ARBA" id="ARBA00022801"/>
    </source>
</evidence>
<dbReference type="InterPro" id="IPR006710">
    <property type="entry name" value="Glyco_hydro_43"/>
</dbReference>
<comment type="similarity">
    <text evidence="1 8">Belongs to the glycosyl hydrolase 43 family.</text>
</comment>
<dbReference type="GO" id="GO:0030246">
    <property type="term" value="F:carbohydrate binding"/>
    <property type="evidence" value="ECO:0007669"/>
    <property type="project" value="InterPro"/>
</dbReference>
<dbReference type="OrthoDB" id="5211809at2759"/>
<evidence type="ECO:0000256" key="6">
    <source>
        <dbReference type="PIRSR" id="PIRSR606710-1"/>
    </source>
</evidence>
<feature type="chain" id="PRO_5035427044" evidence="9">
    <location>
        <begin position="17"/>
        <end position="441"/>
    </location>
</feature>
<dbReference type="SUPFAM" id="SSF75005">
    <property type="entry name" value="Arabinanase/levansucrase/invertase"/>
    <property type="match status" value="1"/>
</dbReference>
<reference evidence="11" key="1">
    <citation type="journal article" date="2021" name="Nat. Commun.">
        <title>Genetic determinants of endophytism in the Arabidopsis root mycobiome.</title>
        <authorList>
            <person name="Mesny F."/>
            <person name="Miyauchi S."/>
            <person name="Thiergart T."/>
            <person name="Pickel B."/>
            <person name="Atanasova L."/>
            <person name="Karlsson M."/>
            <person name="Huettel B."/>
            <person name="Barry K.W."/>
            <person name="Haridas S."/>
            <person name="Chen C."/>
            <person name="Bauer D."/>
            <person name="Andreopoulos W."/>
            <person name="Pangilinan J."/>
            <person name="LaButti K."/>
            <person name="Riley R."/>
            <person name="Lipzen A."/>
            <person name="Clum A."/>
            <person name="Drula E."/>
            <person name="Henrissat B."/>
            <person name="Kohler A."/>
            <person name="Grigoriev I.V."/>
            <person name="Martin F.M."/>
            <person name="Hacquard S."/>
        </authorList>
    </citation>
    <scope>NUCLEOTIDE SEQUENCE</scope>
    <source>
        <strain evidence="11">MPI-CAGE-CH-0235</strain>
    </source>
</reference>
<name>A0A8K0SY30_9HYPO</name>
<dbReference type="CDD" id="cd04084">
    <property type="entry name" value="CBM6_xylanase-like"/>
    <property type="match status" value="1"/>
</dbReference>
<dbReference type="Pfam" id="PF03422">
    <property type="entry name" value="CBM_6"/>
    <property type="match status" value="1"/>
</dbReference>
<sequence length="441" mass="48133">LMLLGTILGGAGVAKADNPFVQTVFTADPAPVVHNGRLYVFTGHDEDTNDGFFNMLDWRLFSTTDMANWQDHGTPLRLADFSWANANAWAGQVVARNNRFYYYVPIRNRNGRMAIGVAVSDNIEGPYRDALGRPLVENNEIDPTVFIDDDGQAYLYWGNPGLHYVRLNQDMISYSGGVNTVTLTAAGFGTRSGNAQRPTTYEEGPWLFKRNNLYYMIYAANCCSEDIRYSTGPSATGPWTYRGLIMATAGSSFTNHAGYIQYKDNSYFFYHNGALTNGGGYTRSVAVERFVFNSDGSIPTIQMTTNGPPQLGTLDPYVRQEAETAAWSQGTETETCSEGGINVSYIHNGDYIKVKGVAFGTGARSFSARVASASSGGRIELRLGSQTGTLVGTCTVGGTGGWQTWTTVTCAVSGATGTQDLFLRFTGGSDVLFNFNWWQFS</sequence>
<accession>A0A8K0SY30</accession>